<evidence type="ECO:0000256" key="2">
    <source>
        <dbReference type="ARBA" id="ARBA00022801"/>
    </source>
</evidence>
<accession>A0ABD2IL38</accession>
<organism evidence="8 9">
    <name type="scientific">Heterodera schachtii</name>
    <name type="common">Sugarbeet cyst nematode worm</name>
    <name type="synonym">Tylenchus schachtii</name>
    <dbReference type="NCBI Taxonomy" id="97005"/>
    <lineage>
        <taxon>Eukaryota</taxon>
        <taxon>Metazoa</taxon>
        <taxon>Ecdysozoa</taxon>
        <taxon>Nematoda</taxon>
        <taxon>Chromadorea</taxon>
        <taxon>Rhabditida</taxon>
        <taxon>Tylenchina</taxon>
        <taxon>Tylenchomorpha</taxon>
        <taxon>Tylenchoidea</taxon>
        <taxon>Heteroderidae</taxon>
        <taxon>Heteroderinae</taxon>
        <taxon>Heterodera</taxon>
    </lineage>
</organism>
<dbReference type="Gene3D" id="3.40.50.300">
    <property type="entry name" value="P-loop containing nucleotide triphosphate hydrolases"/>
    <property type="match status" value="3"/>
</dbReference>
<dbReference type="GO" id="GO:0005524">
    <property type="term" value="F:ATP binding"/>
    <property type="evidence" value="ECO:0007669"/>
    <property type="project" value="UniProtKB-UniRule"/>
</dbReference>
<dbReference type="GO" id="GO:0003723">
    <property type="term" value="F:RNA binding"/>
    <property type="evidence" value="ECO:0007669"/>
    <property type="project" value="UniProtKB-UniRule"/>
</dbReference>
<dbReference type="InterPro" id="IPR027417">
    <property type="entry name" value="P-loop_NTPase"/>
</dbReference>
<dbReference type="CDD" id="cd18787">
    <property type="entry name" value="SF2_C_DEAD"/>
    <property type="match status" value="2"/>
</dbReference>
<evidence type="ECO:0000259" key="6">
    <source>
        <dbReference type="PROSITE" id="PS51192"/>
    </source>
</evidence>
<evidence type="ECO:0000313" key="8">
    <source>
        <dbReference type="EMBL" id="KAL3078191.1"/>
    </source>
</evidence>
<evidence type="ECO:0000256" key="4">
    <source>
        <dbReference type="ARBA" id="ARBA00022884"/>
    </source>
</evidence>
<keyword evidence="1 5" id="KW-0547">Nucleotide-binding</keyword>
<dbReference type="GO" id="GO:0016787">
    <property type="term" value="F:hydrolase activity"/>
    <property type="evidence" value="ECO:0007669"/>
    <property type="project" value="UniProtKB-KW"/>
</dbReference>
<proteinExistence type="inferred from homology"/>
<keyword evidence="3 5" id="KW-0067">ATP-binding</keyword>
<dbReference type="GO" id="GO:0003724">
    <property type="term" value="F:RNA helicase activity"/>
    <property type="evidence" value="ECO:0007669"/>
    <property type="project" value="UniProtKB-EC"/>
</dbReference>
<dbReference type="Pfam" id="PF00271">
    <property type="entry name" value="Helicase_C"/>
    <property type="match status" value="2"/>
</dbReference>
<dbReference type="SMART" id="SM00490">
    <property type="entry name" value="HELICc"/>
    <property type="match status" value="2"/>
</dbReference>
<sequence length="1080" mass="123953">MDFEVCSTSSGDEFVDLDLEFSSADESTQDVADSNRDKKPLERLLREIESESQKEVEHADKVAYRRVGLPNVGPTAQPKTLFPVWVTESKRFSAQIAGETDNEQQGIGLRLDNLRPEFLHVLQKSISFWFPVQRFVLPTLLQMANSVLPPRDLVICSPTGSGKTLCYVLPILNALRICPFSTSSVFALVVAPVRNLAEQIFKEFEKLNLFGAAIALLGQNDYRIERSALFPNGMKSSKAHVIVTTPGRFVEHLMDENGHLDLSMLRYLVVDEADRMQDTARMEWLGFVEKYANVPSVCTLNVSSLTDNSYNNWLQRILVSATLSMDVHSLHKWNLRCPILFQAEKEIKVNQQTENSAEPAIVLPNSLTHKLIVCKQNFKPLLLFREIDLNFDKWNRIIVFVNKKQTSRRLSSLLDTLSKKKLTVAEFSADLFKSRRKKLLREFQSGAVRVLIACDVLSRGIDVLDVDCVINYDLPINERIFVHRAGRTARAMKEGLLVSLTTKEEKMKLKKLLSPHNLWDNIQETKSNDSDFNEECMQFKRKIAGEPPLKLTYAHCFKKIRYDFNKKEWKEYVQQERAGQKLCRLKTVSPSNMQLLAIRQLLFVVEDPTDWADLKTFNDHQLCNFVEAAKARGFFVGNILWKNPIIEAFETKKSARQCIRWLAVFFATANLSNPSELLDEIIQMPNNWLVNTRVAGSSVGERRQYVLHALEWFLRAHGTHVSETGTSKKRLVELYNRKGPLPNTKGQIRKFVLEMQTILLGIIEPDGRKLFPPENQRNIIDHEDTQARAEYFPSGILATPGHHFRFNMAAIASHPKPWKKFVACALHEGIHCGAVCLRGAPKRNNICRAMAKAYGKKVTPQFDALRKIVENASPFVKPHLDLYEFQKLGWRPNERRPNEGVPFKPLLLFREIDLNFDKWNRIIVFVNKKQTSRRLSSLLDTLSKKKLTVAEFSADLFKSRRKKLLREFQSGAVRVLIACDVLSRGIDVLDVDCVINYDLPINERIFVHRAGRTARAMKEGLLVSLTTKEEKMKLKKLLSPHNLWDNIQETKSNDSDFNEECIQLYEKALRKLKKRFEKNK</sequence>
<reference evidence="8 9" key="1">
    <citation type="submission" date="2024-10" db="EMBL/GenBank/DDBJ databases">
        <authorList>
            <person name="Kim D."/>
        </authorList>
    </citation>
    <scope>NUCLEOTIDE SEQUENCE [LARGE SCALE GENOMIC DNA]</scope>
    <source>
        <strain evidence="8">Taebaek</strain>
    </source>
</reference>
<evidence type="ECO:0000256" key="1">
    <source>
        <dbReference type="ARBA" id="ARBA00022741"/>
    </source>
</evidence>
<evidence type="ECO:0000256" key="3">
    <source>
        <dbReference type="ARBA" id="ARBA00022840"/>
    </source>
</evidence>
<gene>
    <name evidence="8" type="ORF">niasHS_012078</name>
</gene>
<evidence type="ECO:0000259" key="7">
    <source>
        <dbReference type="PROSITE" id="PS51194"/>
    </source>
</evidence>
<feature type="domain" description="Helicase ATP-binding" evidence="6">
    <location>
        <begin position="144"/>
        <end position="341"/>
    </location>
</feature>
<feature type="domain" description="Helicase C-terminal" evidence="7">
    <location>
        <begin position="386"/>
        <end position="533"/>
    </location>
</feature>
<dbReference type="PROSITE" id="PS51194">
    <property type="entry name" value="HELICASE_CTER"/>
    <property type="match status" value="2"/>
</dbReference>
<keyword evidence="5" id="KW-0347">Helicase</keyword>
<comment type="similarity">
    <text evidence="5">Belongs to the DEAD box helicase family.</text>
</comment>
<comment type="catalytic activity">
    <reaction evidence="5">
        <text>ATP + H2O = ADP + phosphate + H(+)</text>
        <dbReference type="Rhea" id="RHEA:13065"/>
        <dbReference type="ChEBI" id="CHEBI:15377"/>
        <dbReference type="ChEBI" id="CHEBI:15378"/>
        <dbReference type="ChEBI" id="CHEBI:30616"/>
        <dbReference type="ChEBI" id="CHEBI:43474"/>
        <dbReference type="ChEBI" id="CHEBI:456216"/>
        <dbReference type="EC" id="3.6.4.13"/>
    </reaction>
</comment>
<evidence type="ECO:0000313" key="9">
    <source>
        <dbReference type="Proteomes" id="UP001620645"/>
    </source>
</evidence>
<dbReference type="PROSITE" id="PS51192">
    <property type="entry name" value="HELICASE_ATP_BIND_1"/>
    <property type="match status" value="1"/>
</dbReference>
<dbReference type="SMART" id="SM00487">
    <property type="entry name" value="DEXDc"/>
    <property type="match status" value="1"/>
</dbReference>
<dbReference type="EC" id="3.6.4.13" evidence="5"/>
<evidence type="ECO:0000256" key="5">
    <source>
        <dbReference type="RuleBase" id="RU365068"/>
    </source>
</evidence>
<keyword evidence="9" id="KW-1185">Reference proteome</keyword>
<keyword evidence="4 5" id="KW-0694">RNA-binding</keyword>
<dbReference type="EMBL" id="JBICCN010000315">
    <property type="protein sequence ID" value="KAL3078191.1"/>
    <property type="molecule type" value="Genomic_DNA"/>
</dbReference>
<dbReference type="SUPFAM" id="SSF52540">
    <property type="entry name" value="P-loop containing nucleoside triphosphate hydrolases"/>
    <property type="match status" value="2"/>
</dbReference>
<comment type="function">
    <text evidence="5">RNA helicase.</text>
</comment>
<dbReference type="Proteomes" id="UP001620645">
    <property type="component" value="Unassembled WGS sequence"/>
</dbReference>
<dbReference type="PANTHER" id="PTHR24031">
    <property type="entry name" value="RNA HELICASE"/>
    <property type="match status" value="1"/>
</dbReference>
<dbReference type="Pfam" id="PF00270">
    <property type="entry name" value="DEAD"/>
    <property type="match status" value="1"/>
</dbReference>
<comment type="domain">
    <text evidence="5">The Q motif is unique to and characteristic of the DEAD box family of RNA helicases and controls ATP binding and hydrolysis.</text>
</comment>
<feature type="domain" description="Helicase C-terminal" evidence="7">
    <location>
        <begin position="911"/>
        <end position="1058"/>
    </location>
</feature>
<dbReference type="AlphaFoldDB" id="A0ABD2IL38"/>
<dbReference type="InterPro" id="IPR011545">
    <property type="entry name" value="DEAD/DEAH_box_helicase_dom"/>
</dbReference>
<dbReference type="InterPro" id="IPR014001">
    <property type="entry name" value="Helicase_ATP-bd"/>
</dbReference>
<name>A0ABD2IL38_HETSC</name>
<protein>
    <recommendedName>
        <fullName evidence="5">ATP-dependent RNA helicase</fullName>
        <ecNumber evidence="5">3.6.4.13</ecNumber>
    </recommendedName>
</protein>
<comment type="caution">
    <text evidence="8">The sequence shown here is derived from an EMBL/GenBank/DDBJ whole genome shotgun (WGS) entry which is preliminary data.</text>
</comment>
<dbReference type="InterPro" id="IPR001650">
    <property type="entry name" value="Helicase_C-like"/>
</dbReference>
<keyword evidence="2 5" id="KW-0378">Hydrolase</keyword>